<evidence type="ECO:0000313" key="2">
    <source>
        <dbReference type="EMBL" id="PJM75093.1"/>
    </source>
</evidence>
<dbReference type="EMBL" id="PEBK01000006">
    <property type="protein sequence ID" value="PJM75093.1"/>
    <property type="molecule type" value="Genomic_DNA"/>
</dbReference>
<dbReference type="OrthoDB" id="3634697at2"/>
<dbReference type="AlphaFoldDB" id="A0A2M9HE42"/>
<evidence type="ECO:0000313" key="3">
    <source>
        <dbReference type="Proteomes" id="UP000231451"/>
    </source>
</evidence>
<accession>A0A2M9HE42</accession>
<gene>
    <name evidence="2" type="ORF">CSQ87_07535</name>
</gene>
<feature type="region of interest" description="Disordered" evidence="1">
    <location>
        <begin position="49"/>
        <end position="70"/>
    </location>
</feature>
<evidence type="ECO:0000256" key="1">
    <source>
        <dbReference type="SAM" id="MobiDB-lite"/>
    </source>
</evidence>
<organism evidence="2 3">
    <name type="scientific">Bifidobacterium simiarum</name>
    <dbReference type="NCBI Taxonomy" id="2045441"/>
    <lineage>
        <taxon>Bacteria</taxon>
        <taxon>Bacillati</taxon>
        <taxon>Actinomycetota</taxon>
        <taxon>Actinomycetes</taxon>
        <taxon>Bifidobacteriales</taxon>
        <taxon>Bifidobacteriaceae</taxon>
        <taxon>Bifidobacterium</taxon>
    </lineage>
</organism>
<comment type="caution">
    <text evidence="2">The sequence shown here is derived from an EMBL/GenBank/DDBJ whole genome shotgun (WGS) entry which is preliminary data.</text>
</comment>
<keyword evidence="3" id="KW-1185">Reference proteome</keyword>
<dbReference type="RefSeq" id="WP_100513289.1">
    <property type="nucleotide sequence ID" value="NZ_JAFEJQ010000010.1"/>
</dbReference>
<dbReference type="Proteomes" id="UP000231451">
    <property type="component" value="Unassembled WGS sequence"/>
</dbReference>
<proteinExistence type="predicted"/>
<sequence>MSHKKFLSLKEIGERLGIVNPASKGYRLPEPDALIGRTRGWLPETIDAWNASRPGRGVGGGRPRKHQVDE</sequence>
<reference evidence="2 3" key="1">
    <citation type="submission" date="2017-10" db="EMBL/GenBank/DDBJ databases">
        <title>Draft genome sequences of strains TRE 1, TRE 9, TRE H and TRI 7, isolated from tamarins, belonging to four potential novel Bifidobacterium species.</title>
        <authorList>
            <person name="Mattarelli P."/>
            <person name="Modesto M."/>
            <person name="Puglisi E."/>
            <person name="Morelli L."/>
            <person name="Spezio C."/>
            <person name="Bonetti A."/>
            <person name="Sandri C."/>
        </authorList>
    </citation>
    <scope>NUCLEOTIDE SEQUENCE [LARGE SCALE GENOMIC DNA]</scope>
    <source>
        <strain evidence="3">TRI7</strain>
    </source>
</reference>
<name>A0A2M9HE42_9BIFI</name>
<protein>
    <submittedName>
        <fullName evidence="2">Uncharacterized protein</fullName>
    </submittedName>
</protein>